<reference evidence="2" key="1">
    <citation type="submission" date="2016-10" db="EMBL/GenBank/DDBJ databases">
        <authorList>
            <person name="Varghese N."/>
            <person name="Submissions S."/>
        </authorList>
    </citation>
    <scope>NUCLEOTIDE SEQUENCE [LARGE SCALE GENOMIC DNA]</scope>
    <source>
        <strain evidence="2">ATCC 29999</strain>
    </source>
</reference>
<keyword evidence="2" id="KW-1185">Reference proteome</keyword>
<evidence type="ECO:0000313" key="2">
    <source>
        <dbReference type="Proteomes" id="UP000183223"/>
    </source>
</evidence>
<dbReference type="AlphaFoldDB" id="A0A1G5QSL1"/>
<gene>
    <name evidence="1" type="ORF">SAMN02982990_02272</name>
</gene>
<proteinExistence type="predicted"/>
<accession>A0A1G5QSL1</accession>
<dbReference type="EMBL" id="FMWJ01000009">
    <property type="protein sequence ID" value="SCZ64843.1"/>
    <property type="molecule type" value="Genomic_DNA"/>
</dbReference>
<evidence type="ECO:0000313" key="1">
    <source>
        <dbReference type="EMBL" id="SCZ64843.1"/>
    </source>
</evidence>
<sequence>MIARSQLIHENTVRRNLNDWLNEAKLKPENGGSQSYLSETQTQALIAI</sequence>
<protein>
    <submittedName>
        <fullName evidence="1">Uncharacterized protein</fullName>
    </submittedName>
</protein>
<name>A0A1G5QSL1_PHOLU</name>
<organism evidence="1 2">
    <name type="scientific">Photorhabdus luminescens</name>
    <name type="common">Xenorhabdus luminescens</name>
    <dbReference type="NCBI Taxonomy" id="29488"/>
    <lineage>
        <taxon>Bacteria</taxon>
        <taxon>Pseudomonadati</taxon>
        <taxon>Pseudomonadota</taxon>
        <taxon>Gammaproteobacteria</taxon>
        <taxon>Enterobacterales</taxon>
        <taxon>Morganellaceae</taxon>
        <taxon>Photorhabdus</taxon>
    </lineage>
</organism>
<dbReference type="Proteomes" id="UP000183223">
    <property type="component" value="Unassembled WGS sequence"/>
</dbReference>